<evidence type="ECO:0000313" key="3">
    <source>
        <dbReference type="Proteomes" id="UP000001025"/>
    </source>
</evidence>
<accession>Q7UX56</accession>
<evidence type="ECO:0000256" key="1">
    <source>
        <dbReference type="SAM" id="MobiDB-lite"/>
    </source>
</evidence>
<proteinExistence type="predicted"/>
<dbReference type="Proteomes" id="UP000001025">
    <property type="component" value="Chromosome"/>
</dbReference>
<name>Q7UX56_RHOBA</name>
<dbReference type="HOGENOM" id="CLU_2901221_0_0_0"/>
<feature type="compositionally biased region" description="Polar residues" evidence="1">
    <location>
        <begin position="1"/>
        <end position="24"/>
    </location>
</feature>
<dbReference type="KEGG" id="rba:RB1553"/>
<feature type="region of interest" description="Disordered" evidence="1">
    <location>
        <begin position="1"/>
        <end position="40"/>
    </location>
</feature>
<keyword evidence="3" id="KW-1185">Reference proteome</keyword>
<organism evidence="2 3">
    <name type="scientific">Rhodopirellula baltica (strain DSM 10527 / NCIMB 13988 / SH1)</name>
    <dbReference type="NCBI Taxonomy" id="243090"/>
    <lineage>
        <taxon>Bacteria</taxon>
        <taxon>Pseudomonadati</taxon>
        <taxon>Planctomycetota</taxon>
        <taxon>Planctomycetia</taxon>
        <taxon>Pirellulales</taxon>
        <taxon>Pirellulaceae</taxon>
        <taxon>Rhodopirellula</taxon>
    </lineage>
</organism>
<reference evidence="2 3" key="1">
    <citation type="journal article" date="2003" name="Proc. Natl. Acad. Sci. U.S.A.">
        <title>Complete genome sequence of the marine planctomycete Pirellula sp. strain 1.</title>
        <authorList>
            <person name="Gloeckner F.O."/>
            <person name="Kube M."/>
            <person name="Bauer M."/>
            <person name="Teeling H."/>
            <person name="Lombardot T."/>
            <person name="Ludwig W."/>
            <person name="Gade D."/>
            <person name="Beck A."/>
            <person name="Borzym K."/>
            <person name="Heitmann K."/>
            <person name="Rabus R."/>
            <person name="Schlesner H."/>
            <person name="Amann R."/>
            <person name="Reinhardt R."/>
        </authorList>
    </citation>
    <scope>NUCLEOTIDE SEQUENCE [LARGE SCALE GENOMIC DNA]</scope>
    <source>
        <strain evidence="3">DSM 10527 / NCIMB 13988 / SH1</strain>
    </source>
</reference>
<dbReference type="AlphaFoldDB" id="Q7UX56"/>
<dbReference type="InParanoid" id="Q7UX56"/>
<evidence type="ECO:0000313" key="2">
    <source>
        <dbReference type="EMBL" id="CAD72156.1"/>
    </source>
</evidence>
<dbReference type="EMBL" id="BX294135">
    <property type="protein sequence ID" value="CAD72156.1"/>
    <property type="molecule type" value="Genomic_DNA"/>
</dbReference>
<protein>
    <submittedName>
        <fullName evidence="2">Uncharacterized protein</fullName>
    </submittedName>
</protein>
<gene>
    <name evidence="2" type="ordered locus">RB1553</name>
</gene>
<dbReference type="EnsemblBacteria" id="CAD72156">
    <property type="protein sequence ID" value="CAD72156"/>
    <property type="gene ID" value="RB1553"/>
</dbReference>
<sequence length="62" mass="6438">MVQSEASNHSTTLNAAHQPPSQVQPGLHTTHPGSTHFKRVDAGKTCGVPVFPGDAIAFADST</sequence>